<evidence type="ECO:0000256" key="7">
    <source>
        <dbReference type="ARBA" id="ARBA00023328"/>
    </source>
</evidence>
<dbReference type="EMBL" id="MRZV01000436">
    <property type="protein sequence ID" value="PIK50032.1"/>
    <property type="molecule type" value="Genomic_DNA"/>
</dbReference>
<reference evidence="9 10" key="1">
    <citation type="journal article" date="2017" name="PLoS Biol.">
        <title>The sea cucumber genome provides insights into morphological evolution and visceral regeneration.</title>
        <authorList>
            <person name="Zhang X."/>
            <person name="Sun L."/>
            <person name="Yuan J."/>
            <person name="Sun Y."/>
            <person name="Gao Y."/>
            <person name="Zhang L."/>
            <person name="Li S."/>
            <person name="Dai H."/>
            <person name="Hamel J.F."/>
            <person name="Liu C."/>
            <person name="Yu Y."/>
            <person name="Liu S."/>
            <person name="Lin W."/>
            <person name="Guo K."/>
            <person name="Jin S."/>
            <person name="Xu P."/>
            <person name="Storey K.B."/>
            <person name="Huan P."/>
            <person name="Zhang T."/>
            <person name="Zhou Y."/>
            <person name="Zhang J."/>
            <person name="Lin C."/>
            <person name="Li X."/>
            <person name="Xing L."/>
            <person name="Huo D."/>
            <person name="Sun M."/>
            <person name="Wang L."/>
            <person name="Mercier A."/>
            <person name="Li F."/>
            <person name="Yang H."/>
            <person name="Xiang J."/>
        </authorList>
    </citation>
    <scope>NUCLEOTIDE SEQUENCE [LARGE SCALE GENOMIC DNA]</scope>
    <source>
        <strain evidence="9">Shaxun</strain>
        <tissue evidence="9">Muscle</tissue>
    </source>
</reference>
<dbReference type="CDD" id="cd23835">
    <property type="entry name" value="DRWD-N_CENP-O"/>
    <property type="match status" value="1"/>
</dbReference>
<dbReference type="GO" id="GO:0031511">
    <property type="term" value="C:Mis6-Sim4 complex"/>
    <property type="evidence" value="ECO:0007669"/>
    <property type="project" value="TreeGrafter"/>
</dbReference>
<comment type="caution">
    <text evidence="9">The sequence shown here is derived from an EMBL/GenBank/DDBJ whole genome shotgun (WGS) entry which is preliminary data.</text>
</comment>
<evidence type="ECO:0000313" key="10">
    <source>
        <dbReference type="Proteomes" id="UP000230750"/>
    </source>
</evidence>
<gene>
    <name evidence="9" type="ORF">BSL78_13098</name>
</gene>
<evidence type="ECO:0000313" key="9">
    <source>
        <dbReference type="EMBL" id="PIK50032.1"/>
    </source>
</evidence>
<evidence type="ECO:0000256" key="5">
    <source>
        <dbReference type="ARBA" id="ARBA00022454"/>
    </source>
</evidence>
<accession>A0A2G8KPU5</accession>
<protein>
    <recommendedName>
        <fullName evidence="4">Centromere protein O</fullName>
    </recommendedName>
</protein>
<sequence>MSSESEHRCSINSLEHLQKLEENALIVSELEETSHRKKKELEALKQQIIKKRNEKEEVAAKLEINAHRILKQFIQDEPNGRKSLRRKQINDEELELLRGALKKARQMKAEEMKASYRLTGATVEPITNKKLRICWDTFHQGEFFESFYAQVEINEESKIEKHSIPFFIPIQSLVDRYLSDSMECFVQMVGNYLNAYVSRRQEAVELETVHKDMMVGEVHTASAFDFLQFYIQVTEDNILEVCVTYTDLQTETIQGGPQGAGVVDDSEDLHSELVELKNQLKSLSLAEAISEFFAKNS</sequence>
<comment type="similarity">
    <text evidence="3">Belongs to the CENP-O/MCM21 family.</text>
</comment>
<feature type="coiled-coil region" evidence="8">
    <location>
        <begin position="27"/>
        <end position="65"/>
    </location>
</feature>
<evidence type="ECO:0000256" key="1">
    <source>
        <dbReference type="ARBA" id="ARBA00004123"/>
    </source>
</evidence>
<dbReference type="Pfam" id="PF09496">
    <property type="entry name" value="CENP-O"/>
    <property type="match status" value="1"/>
</dbReference>
<evidence type="ECO:0000256" key="4">
    <source>
        <dbReference type="ARBA" id="ARBA00016395"/>
    </source>
</evidence>
<dbReference type="PANTHER" id="PTHR14582">
    <property type="entry name" value="INNER KINETOCHORE SUBUNIT MAL2"/>
    <property type="match status" value="1"/>
</dbReference>
<proteinExistence type="inferred from homology"/>
<keyword evidence="8" id="KW-0175">Coiled coil</keyword>
<dbReference type="OrthoDB" id="10050372at2759"/>
<dbReference type="AlphaFoldDB" id="A0A2G8KPU5"/>
<dbReference type="InterPro" id="IPR018464">
    <property type="entry name" value="CENP-O"/>
</dbReference>
<evidence type="ECO:0000256" key="2">
    <source>
        <dbReference type="ARBA" id="ARBA00004584"/>
    </source>
</evidence>
<evidence type="ECO:0000256" key="6">
    <source>
        <dbReference type="ARBA" id="ARBA00023242"/>
    </source>
</evidence>
<keyword evidence="10" id="KW-1185">Reference proteome</keyword>
<dbReference type="PANTHER" id="PTHR14582:SF1">
    <property type="entry name" value="CENTROMERE PROTEIN O"/>
    <property type="match status" value="1"/>
</dbReference>
<evidence type="ECO:0000256" key="3">
    <source>
        <dbReference type="ARBA" id="ARBA00007321"/>
    </source>
</evidence>
<keyword evidence="6" id="KW-0539">Nucleus</keyword>
<name>A0A2G8KPU5_STIJA</name>
<comment type="subcellular location">
    <subcellularLocation>
        <location evidence="2">Chromosome</location>
        <location evidence="2">Centromere</location>
    </subcellularLocation>
    <subcellularLocation>
        <location evidence="1">Nucleus</location>
    </subcellularLocation>
</comment>
<dbReference type="GO" id="GO:0005634">
    <property type="term" value="C:nucleus"/>
    <property type="evidence" value="ECO:0007669"/>
    <property type="project" value="UniProtKB-SubCell"/>
</dbReference>
<organism evidence="9 10">
    <name type="scientific">Stichopus japonicus</name>
    <name type="common">Sea cucumber</name>
    <dbReference type="NCBI Taxonomy" id="307972"/>
    <lineage>
        <taxon>Eukaryota</taxon>
        <taxon>Metazoa</taxon>
        <taxon>Echinodermata</taxon>
        <taxon>Eleutherozoa</taxon>
        <taxon>Echinozoa</taxon>
        <taxon>Holothuroidea</taxon>
        <taxon>Aspidochirotacea</taxon>
        <taxon>Aspidochirotida</taxon>
        <taxon>Stichopodidae</taxon>
        <taxon>Apostichopus</taxon>
    </lineage>
</organism>
<keyword evidence="5" id="KW-0158">Chromosome</keyword>
<dbReference type="Proteomes" id="UP000230750">
    <property type="component" value="Unassembled WGS sequence"/>
</dbReference>
<dbReference type="CDD" id="cd23836">
    <property type="entry name" value="DRWD-C_CENP-O"/>
    <property type="match status" value="1"/>
</dbReference>
<keyword evidence="7" id="KW-0137">Centromere</keyword>
<evidence type="ECO:0000256" key="8">
    <source>
        <dbReference type="SAM" id="Coils"/>
    </source>
</evidence>